<keyword evidence="3 7" id="KW-0812">Transmembrane</keyword>
<keyword evidence="6 7" id="KW-0472">Membrane</keyword>
<feature type="transmembrane region" description="Helical" evidence="7">
    <location>
        <begin position="416"/>
        <end position="449"/>
    </location>
</feature>
<evidence type="ECO:0000259" key="8">
    <source>
        <dbReference type="PROSITE" id="PS51202"/>
    </source>
</evidence>
<evidence type="ECO:0000313" key="9">
    <source>
        <dbReference type="EMBL" id="APY00311.1"/>
    </source>
</evidence>
<feature type="transmembrane region" description="Helical" evidence="7">
    <location>
        <begin position="178"/>
        <end position="200"/>
    </location>
</feature>
<dbReference type="GO" id="GO:0005886">
    <property type="term" value="C:plasma membrane"/>
    <property type="evidence" value="ECO:0007669"/>
    <property type="project" value="TreeGrafter"/>
</dbReference>
<evidence type="ECO:0000313" key="10">
    <source>
        <dbReference type="Proteomes" id="UP000187506"/>
    </source>
</evidence>
<gene>
    <name evidence="9" type="ORF">BWR22_08280</name>
</gene>
<dbReference type="PANTHER" id="PTHR43652:SF2">
    <property type="entry name" value="BASIC AMINO ACID ANTIPORTER YFCC-RELATED"/>
    <property type="match status" value="1"/>
</dbReference>
<feature type="transmembrane region" description="Helical" evidence="7">
    <location>
        <begin position="502"/>
        <end position="535"/>
    </location>
</feature>
<evidence type="ECO:0000256" key="1">
    <source>
        <dbReference type="ARBA" id="ARBA00004141"/>
    </source>
</evidence>
<feature type="transmembrane region" description="Helical" evidence="7">
    <location>
        <begin position="29"/>
        <end position="45"/>
    </location>
</feature>
<keyword evidence="10" id="KW-1185">Reference proteome</keyword>
<dbReference type="Gene3D" id="3.30.70.1450">
    <property type="entry name" value="Regulator of K+ conductance, C-terminal domain"/>
    <property type="match status" value="1"/>
</dbReference>
<dbReference type="InterPro" id="IPR036721">
    <property type="entry name" value="RCK_C_sf"/>
</dbReference>
<dbReference type="InterPro" id="IPR051679">
    <property type="entry name" value="DASS-Related_Transporters"/>
</dbReference>
<dbReference type="GO" id="GO:0008324">
    <property type="term" value="F:monoatomic cation transmembrane transporter activity"/>
    <property type="evidence" value="ECO:0007669"/>
    <property type="project" value="InterPro"/>
</dbReference>
<evidence type="ECO:0000256" key="5">
    <source>
        <dbReference type="ARBA" id="ARBA00022989"/>
    </source>
</evidence>
<keyword evidence="5 7" id="KW-1133">Transmembrane helix</keyword>
<feature type="transmembrane region" description="Helical" evidence="7">
    <location>
        <begin position="541"/>
        <end position="560"/>
    </location>
</feature>
<evidence type="ECO:0000256" key="7">
    <source>
        <dbReference type="SAM" id="Phobius"/>
    </source>
</evidence>
<keyword evidence="4" id="KW-0677">Repeat</keyword>
<dbReference type="GO" id="GO:0006813">
    <property type="term" value="P:potassium ion transport"/>
    <property type="evidence" value="ECO:0007669"/>
    <property type="project" value="InterPro"/>
</dbReference>
<evidence type="ECO:0000256" key="6">
    <source>
        <dbReference type="ARBA" id="ARBA00023136"/>
    </source>
</evidence>
<dbReference type="AlphaFoldDB" id="A0AAC9PWQ1"/>
<dbReference type="Pfam" id="PF03600">
    <property type="entry name" value="CitMHS"/>
    <property type="match status" value="2"/>
</dbReference>
<feature type="domain" description="RCK C-terminal" evidence="8">
    <location>
        <begin position="205"/>
        <end position="290"/>
    </location>
</feature>
<feature type="transmembrane region" description="Helical" evidence="7">
    <location>
        <begin position="90"/>
        <end position="119"/>
    </location>
</feature>
<dbReference type="RefSeq" id="WP_076733217.1">
    <property type="nucleotide sequence ID" value="NZ_CP019352.1"/>
</dbReference>
<dbReference type="Pfam" id="PF02080">
    <property type="entry name" value="TrkA_C"/>
    <property type="match status" value="1"/>
</dbReference>
<dbReference type="KEGG" id="lvn:BWR22_08280"/>
<proteinExistence type="predicted"/>
<dbReference type="InterPro" id="IPR004680">
    <property type="entry name" value="Cit_transptr-like_dom"/>
</dbReference>
<keyword evidence="2" id="KW-0813">Transport</keyword>
<accession>A0AAC9PWQ1</accession>
<name>A0AAC9PWQ1_9FLAO</name>
<sequence length="606" mass="66720">MDIQIILVFVIIAVTVILFITEIMPIDKISFFIIVALVLLGLTTPEEAISGFSNAATITVLMLMIIAIGMEDNGVISLLSDGIKKLKILPLALMVPVFMLVSASISSVISTTAVIVIFLKIMSQLSEKYNFSSSKLLMPISFAGILGGSCTLMGTSTNLIVNAVAMERGAETIGFFEFSIYGLILLVIGIVFMTIASKWLPKNSESKLSQYNEKSEFLFTLSVKDGSDLIGKPFSEISFHDNPNIKILKLLRDNNAFTAPGKNTTVRQHDQIVLLTDISDFSLISDDDFELSLNKDSLSIYEDENEEDNSKKKSIKLYYIELLVLPGSDLISRSLKQLKRDLVNIAEPIGIQKNSLTNNKKQYLPKAFKKLYVKSGDRVLVKVNEDKLSHFYDLENVVVLRSHEDNFEVEPFKKYWCIFTIIAVVGLAASGVLSILASSIAGVGALLLGNCINLSKIYKRVNWQIIFLLAGMIPLGIAMGNSGSDVWVSEKLLILLKDQNETIILGSIFGFTMLFSGFISNNATAVIMTPIAIALATSLNLPLKPFIFAVMFGANFSFFTPMGYQTNTLIYGTGIYRFRHFLIIGGLLSIILLISGTFILSTLLKT</sequence>
<feature type="transmembrane region" description="Helical" evidence="7">
    <location>
        <begin position="5"/>
        <end position="23"/>
    </location>
</feature>
<protein>
    <submittedName>
        <fullName evidence="9">SLC13 family permease</fullName>
    </submittedName>
</protein>
<dbReference type="InterPro" id="IPR006037">
    <property type="entry name" value="RCK_C"/>
</dbReference>
<dbReference type="EMBL" id="CP019352">
    <property type="protein sequence ID" value="APY00311.1"/>
    <property type="molecule type" value="Genomic_DNA"/>
</dbReference>
<evidence type="ECO:0000256" key="3">
    <source>
        <dbReference type="ARBA" id="ARBA00022692"/>
    </source>
</evidence>
<evidence type="ECO:0000256" key="4">
    <source>
        <dbReference type="ARBA" id="ARBA00022737"/>
    </source>
</evidence>
<dbReference type="PANTHER" id="PTHR43652">
    <property type="entry name" value="BASIC AMINO ACID ANTIPORTER YFCC-RELATED"/>
    <property type="match status" value="1"/>
</dbReference>
<organism evidence="9 10">
    <name type="scientific">Lacinutrix venerupis</name>
    <dbReference type="NCBI Taxonomy" id="1486034"/>
    <lineage>
        <taxon>Bacteria</taxon>
        <taxon>Pseudomonadati</taxon>
        <taxon>Bacteroidota</taxon>
        <taxon>Flavobacteriia</taxon>
        <taxon>Flavobacteriales</taxon>
        <taxon>Flavobacteriaceae</taxon>
        <taxon>Lacinutrix</taxon>
    </lineage>
</organism>
<dbReference type="PROSITE" id="PS51202">
    <property type="entry name" value="RCK_C"/>
    <property type="match status" value="1"/>
</dbReference>
<reference evidence="9 10" key="1">
    <citation type="submission" date="2017-01" db="EMBL/GenBank/DDBJ databases">
        <title>Complete genome of Lacinutrix venerupis DOK2-8 isolated from seawater in Dokdo.</title>
        <authorList>
            <person name="Chi W.-J."/>
            <person name="Kim J.H."/>
        </authorList>
    </citation>
    <scope>NUCLEOTIDE SEQUENCE [LARGE SCALE GENOMIC DNA]</scope>
    <source>
        <strain evidence="9 10">DOK2-8</strain>
    </source>
</reference>
<dbReference type="SUPFAM" id="SSF116726">
    <property type="entry name" value="TrkA C-terminal domain-like"/>
    <property type="match status" value="1"/>
</dbReference>
<comment type="subcellular location">
    <subcellularLocation>
        <location evidence="1">Membrane</location>
        <topology evidence="1">Multi-pass membrane protein</topology>
    </subcellularLocation>
</comment>
<feature type="transmembrane region" description="Helical" evidence="7">
    <location>
        <begin position="52"/>
        <end position="70"/>
    </location>
</feature>
<evidence type="ECO:0000256" key="2">
    <source>
        <dbReference type="ARBA" id="ARBA00022448"/>
    </source>
</evidence>
<feature type="transmembrane region" description="Helical" evidence="7">
    <location>
        <begin position="461"/>
        <end position="481"/>
    </location>
</feature>
<feature type="transmembrane region" description="Helical" evidence="7">
    <location>
        <begin position="581"/>
        <end position="604"/>
    </location>
</feature>
<dbReference type="Proteomes" id="UP000187506">
    <property type="component" value="Chromosome"/>
</dbReference>
<feature type="transmembrane region" description="Helical" evidence="7">
    <location>
        <begin position="140"/>
        <end position="166"/>
    </location>
</feature>